<reference evidence="4" key="1">
    <citation type="submission" date="2016-10" db="EMBL/GenBank/DDBJ databases">
        <authorList>
            <person name="Varghese N."/>
            <person name="Submissions S."/>
        </authorList>
    </citation>
    <scope>NUCLEOTIDE SEQUENCE [LARGE SCALE GENOMIC DNA]</scope>
    <source>
        <strain evidence="4">DSM 20403</strain>
    </source>
</reference>
<accession>A0A1I2Q1Y5</accession>
<protein>
    <submittedName>
        <fullName evidence="3">Superfamily II DNA or RNA helicase</fullName>
    </submittedName>
</protein>
<dbReference type="Gene3D" id="3.40.50.300">
    <property type="entry name" value="P-loop containing nucleotide triphosphate hydrolases"/>
    <property type="match status" value="2"/>
</dbReference>
<dbReference type="SMART" id="SM00487">
    <property type="entry name" value="DEXDc"/>
    <property type="match status" value="1"/>
</dbReference>
<organism evidence="3 4">
    <name type="scientific">Ligilactobacillus ruminis DSM 20403 = NBRC 102161</name>
    <dbReference type="NCBI Taxonomy" id="1423798"/>
    <lineage>
        <taxon>Bacteria</taxon>
        <taxon>Bacillati</taxon>
        <taxon>Bacillota</taxon>
        <taxon>Bacilli</taxon>
        <taxon>Lactobacillales</taxon>
        <taxon>Lactobacillaceae</taxon>
        <taxon>Ligilactobacillus</taxon>
    </lineage>
</organism>
<keyword evidence="3" id="KW-0347">Helicase</keyword>
<dbReference type="InterPro" id="IPR014001">
    <property type="entry name" value="Helicase_ATP-bd"/>
</dbReference>
<dbReference type="Pfam" id="PF04851">
    <property type="entry name" value="ResIII"/>
    <property type="match status" value="1"/>
</dbReference>
<dbReference type="PROSITE" id="PS00092">
    <property type="entry name" value="N6_MTASE"/>
    <property type="match status" value="1"/>
</dbReference>
<evidence type="ECO:0000256" key="1">
    <source>
        <dbReference type="SAM" id="MobiDB-lite"/>
    </source>
</evidence>
<dbReference type="PANTHER" id="PTHR47396:SF1">
    <property type="entry name" value="ATP-DEPENDENT HELICASE IRC3-RELATED"/>
    <property type="match status" value="1"/>
</dbReference>
<dbReference type="GO" id="GO:0005829">
    <property type="term" value="C:cytosol"/>
    <property type="evidence" value="ECO:0007669"/>
    <property type="project" value="TreeGrafter"/>
</dbReference>
<dbReference type="GO" id="GO:0004386">
    <property type="term" value="F:helicase activity"/>
    <property type="evidence" value="ECO:0007669"/>
    <property type="project" value="UniProtKB-KW"/>
</dbReference>
<dbReference type="GO" id="GO:0005524">
    <property type="term" value="F:ATP binding"/>
    <property type="evidence" value="ECO:0007669"/>
    <property type="project" value="InterPro"/>
</dbReference>
<gene>
    <name evidence="3" type="ORF">SAMN02910432_00416</name>
</gene>
<feature type="domain" description="Helicase ATP-binding" evidence="2">
    <location>
        <begin position="315"/>
        <end position="485"/>
    </location>
</feature>
<proteinExistence type="predicted"/>
<sequence>MEKSIVMAGCCHMESNFEFLKGDTDTIDLYKTAREIEENYCKERYDVENILIRKVLEQVVKMVLDFNYINVHESSTFNDCLRTSKNHSFIPSKILKQFYELKNIGNDSVHNIVEYSHSEALENIKKFHEIMVWFATEYTEQRPRVEDFKEPKLKADYNPFERKVIYVQTANGNSDEWPAYKGAEKIGDATIKDPETDNTPNSQDLRNAAKKRVADYMGTAGVPYNIEWAELACCKVNKTWFRDYDVHDVLERSGVKRNPKLGREWFLTDLETAKAAIKAVKEGRKSLEDLSKVQDGKKFAIKLRPEQKDAVNKTVKVFKKDNKMLWNAKMRFGKTLSALYLIKKEKYQHVLIMTDRPAVDDSWFEDFRKMNMNEEGYAYGSKNNGEPISCLQKSNKPFIYFASIQDLRGSEIFGGKTGDKNREFAEIDWNLIIVDEAHEGAQTDLAKNVINGVKNENTKILELSGTPFNIMGNYDEDHIYTWDYVMEQEAKCGWEKEHPDEKNPYENLPKVLMYTFDIAEQFRDKNYTDLLDKSFNFKEFFRTDDEGEFVHKQDVIKFLDNITSPDEKTNYPFSTQKFRENLRHTLWILPGVKEANALEKLMKKHQVFGFGYNIVNVVKDDKSDNVETSNANDLKKVRDAIGNDPSATRTITLTVRKLTTGVNVPEWTGVVFLSNTTSAMQYLQAAFRAQTPFFDEKMGRKAECFIFDFAPDRALTVMAESSRLNTGVGKKTSAVQKEQMAKLLNFLPIIGESGNGMKRYEVDSLLTKIKRVYAEKAVKTGFDDDSLYSDNLLTLNDADLKEFNKLKAIVGTTNKEKSPIKIDVNKQGLSDEEYDQAERGKKKKPRERTPEEIAAMEKMKELKKQRKAMISILRSVSIRIPMMIYGMDIDIQDGVNMKKFVKLVDDVSWTEFMPKGVTKELFLAFSKYYDQEVFVEAGRIIRRKVKKLDSLDPIDRTEKLAEIFGSFRNPDKETVLTPWRVVNMQLGKTIGGYSFYDEDYRQTTVDGKSAAHWIQTNYTDNVFNSNAHILEINAKTGLYPLYAATSLYFKEFEKLNEEKAGKFTPEEEFFLWKKILRENIFVIAKTPMAKAITNRTLSGYQHLDTNVEYIENIVEDSKENSSKEAKLVRSRFNNMKFDVVIGNPPYTEKDGGAGSSGSPIYQNFVELSKKLDPKYISLITPSRWFVGGKGLDDFRDSMLKDNQIKELHDWLTPQDIFPRTNIRGGVSFFLWEKGYDNSNEGVRVVTYKDNKIVSDCFRNMKIDDIDVFIRDKVGYDFVSNNVKLLKEDNFSLHMSSRKPYGLDTSFNKKGKLSDSKIGMNDPLLCYANNGKVGFLERDKISQGFDSIDAWKVLTTRANNVGTELNDDNVNTIIASPGTVCTETYLVVGADLNLDSASSKNLSKYMKTKFFRFLHGLMKGGQDASLKTFKLIPMQDFTCESDIKWDLSIDEINRQLFRKYGLNEEECNHINTSIKEM</sequence>
<dbReference type="PANTHER" id="PTHR47396">
    <property type="entry name" value="TYPE I RESTRICTION ENZYME ECOKI R PROTEIN"/>
    <property type="match status" value="1"/>
</dbReference>
<dbReference type="InterPro" id="IPR011639">
    <property type="entry name" value="MethylTrfase_TaqI-like_dom"/>
</dbReference>
<dbReference type="Pfam" id="PF07669">
    <property type="entry name" value="Eco57I"/>
    <property type="match status" value="1"/>
</dbReference>
<dbReference type="GO" id="GO:0032259">
    <property type="term" value="P:methylation"/>
    <property type="evidence" value="ECO:0007669"/>
    <property type="project" value="InterPro"/>
</dbReference>
<name>A0A1I2Q1Y5_9LACO</name>
<dbReference type="SUPFAM" id="SSF53335">
    <property type="entry name" value="S-adenosyl-L-methionine-dependent methyltransferases"/>
    <property type="match status" value="1"/>
</dbReference>
<evidence type="ECO:0000313" key="3">
    <source>
        <dbReference type="EMBL" id="SFG22372.1"/>
    </source>
</evidence>
<feature type="region of interest" description="Disordered" evidence="1">
    <location>
        <begin position="831"/>
        <end position="850"/>
    </location>
</feature>
<dbReference type="SUPFAM" id="SSF52540">
    <property type="entry name" value="P-loop containing nucleoside triphosphate hydrolases"/>
    <property type="match status" value="2"/>
</dbReference>
<dbReference type="GO" id="GO:0003677">
    <property type="term" value="F:DNA binding"/>
    <property type="evidence" value="ECO:0007669"/>
    <property type="project" value="InterPro"/>
</dbReference>
<dbReference type="InterPro" id="IPR050742">
    <property type="entry name" value="Helicase_Restrict-Modif_Enz"/>
</dbReference>
<dbReference type="GO" id="GO:0006304">
    <property type="term" value="P:DNA modification"/>
    <property type="evidence" value="ECO:0007669"/>
    <property type="project" value="InterPro"/>
</dbReference>
<dbReference type="InterPro" id="IPR029063">
    <property type="entry name" value="SAM-dependent_MTases_sf"/>
</dbReference>
<dbReference type="InterPro" id="IPR006935">
    <property type="entry name" value="Helicase/UvrB_N"/>
</dbReference>
<keyword evidence="3" id="KW-0067">ATP-binding</keyword>
<dbReference type="GO" id="GO:0016787">
    <property type="term" value="F:hydrolase activity"/>
    <property type="evidence" value="ECO:0007669"/>
    <property type="project" value="InterPro"/>
</dbReference>
<dbReference type="Proteomes" id="UP000182635">
    <property type="component" value="Unassembled WGS sequence"/>
</dbReference>
<dbReference type="GO" id="GO:0009007">
    <property type="term" value="F:site-specific DNA-methyltransferase (adenine-specific) activity"/>
    <property type="evidence" value="ECO:0007669"/>
    <property type="project" value="UniProtKB-EC"/>
</dbReference>
<dbReference type="InterPro" id="IPR002052">
    <property type="entry name" value="DNA_methylase_N6_adenine_CS"/>
</dbReference>
<evidence type="ECO:0000313" key="4">
    <source>
        <dbReference type="Proteomes" id="UP000182635"/>
    </source>
</evidence>
<dbReference type="PROSITE" id="PS51192">
    <property type="entry name" value="HELICASE_ATP_BIND_1"/>
    <property type="match status" value="1"/>
</dbReference>
<keyword evidence="3" id="KW-0378">Hydrolase</keyword>
<dbReference type="EMBL" id="FOPI01000006">
    <property type="protein sequence ID" value="SFG22372.1"/>
    <property type="molecule type" value="Genomic_DNA"/>
</dbReference>
<dbReference type="Gene3D" id="3.40.50.150">
    <property type="entry name" value="Vaccinia Virus protein VP39"/>
    <property type="match status" value="1"/>
</dbReference>
<keyword evidence="3" id="KW-0547">Nucleotide-binding</keyword>
<dbReference type="InterPro" id="IPR027417">
    <property type="entry name" value="P-loop_NTPase"/>
</dbReference>
<evidence type="ECO:0000259" key="2">
    <source>
        <dbReference type="PROSITE" id="PS51192"/>
    </source>
</evidence>